<proteinExistence type="predicted"/>
<protein>
    <submittedName>
        <fullName evidence="2">F-box domain-containing protein</fullName>
    </submittedName>
</protein>
<dbReference type="Proteomes" id="UP000095286">
    <property type="component" value="Unplaced"/>
</dbReference>
<organism evidence="1 2">
    <name type="scientific">Rhabditophanes sp. KR3021</name>
    <dbReference type="NCBI Taxonomy" id="114890"/>
    <lineage>
        <taxon>Eukaryota</taxon>
        <taxon>Metazoa</taxon>
        <taxon>Ecdysozoa</taxon>
        <taxon>Nematoda</taxon>
        <taxon>Chromadorea</taxon>
        <taxon>Rhabditida</taxon>
        <taxon>Tylenchina</taxon>
        <taxon>Panagrolaimomorpha</taxon>
        <taxon>Strongyloidoidea</taxon>
        <taxon>Alloionematidae</taxon>
        <taxon>Rhabditophanes</taxon>
    </lineage>
</organism>
<evidence type="ECO:0000313" key="1">
    <source>
        <dbReference type="Proteomes" id="UP000095286"/>
    </source>
</evidence>
<name>A0AC35TPY6_9BILA</name>
<evidence type="ECO:0000313" key="2">
    <source>
        <dbReference type="WBParaSite" id="RSKR_0000294200.1"/>
    </source>
</evidence>
<reference evidence="2" key="1">
    <citation type="submission" date="2016-11" db="UniProtKB">
        <authorList>
            <consortium name="WormBaseParasite"/>
        </authorList>
    </citation>
    <scope>IDENTIFICATION</scope>
    <source>
        <strain evidence="2">KR3021</strain>
    </source>
</reference>
<dbReference type="WBParaSite" id="RSKR_0000294200.1">
    <property type="protein sequence ID" value="RSKR_0000294200.1"/>
    <property type="gene ID" value="RSKR_0000294200"/>
</dbReference>
<sequence>MDHSNKKDSVELAADQEGISLTGIGCFSDLADRRDEYKRVVNGCIIDTLEPNFILNDQYELHIQGDGDGGLLCGKPFFSVEDYTRILDAYTSDYMKNVRFFNINIYYINEPTSLQTNLKINYILQLLVQKLSTLTEVNFIFDKTTTNPTLFANNLLNYLDFFYSHNITRISVECYDIGLVGHLMKMPLLIEAKAREVFPNIETFKMIIPTDTNSKIEEHWALLKELEDMDLHFLSVDVRIVKTGTESIATRYLAILDAKQNTEPTSVYITNKDFGSLQKWKNIPQLNKTQIHFDASFGTFVQNMINFEDVSLFKYIRSLKLKIETNDDCKIASALPNKLHLLSILASFTLSFKVKPNVTLCNVRVLIYMISYLPENLKVLRILESPFTWGDARHIHTRFKDLSELELTYLDSNLYKQHEIGYFNKFENLKLLTLTCAGQKHFVFGKSLRTLTFMCRSDPPFPIEPICGEVDDSIDQLNSFKVRFNVIDKQPLPRLENKDCSCHEIKKPFRHIARRLDIRQTLHCINLSEISDWNLFLHNFADHWREKDFNGNAY</sequence>
<accession>A0AC35TPY6</accession>